<dbReference type="EMBL" id="QNUK01000194">
    <property type="protein sequence ID" value="KAF5898619.1"/>
    <property type="molecule type" value="Genomic_DNA"/>
</dbReference>
<evidence type="ECO:0000313" key="2">
    <source>
        <dbReference type="EMBL" id="KAF5898619.1"/>
    </source>
</evidence>
<evidence type="ECO:0000313" key="3">
    <source>
        <dbReference type="Proteomes" id="UP000727407"/>
    </source>
</evidence>
<reference evidence="2" key="1">
    <citation type="submission" date="2020-07" db="EMBL/GenBank/DDBJ databases">
        <title>Clarias magur genome sequencing, assembly and annotation.</title>
        <authorList>
            <person name="Kushwaha B."/>
            <person name="Kumar R."/>
            <person name="Das P."/>
            <person name="Joshi C.G."/>
            <person name="Kumar D."/>
            <person name="Nagpure N.S."/>
            <person name="Pandey M."/>
            <person name="Agarwal S."/>
            <person name="Srivastava S."/>
            <person name="Singh M."/>
            <person name="Sahoo L."/>
            <person name="Jayasankar P."/>
            <person name="Meher P.K."/>
            <person name="Koringa P.G."/>
            <person name="Iquebal M.A."/>
            <person name="Das S.P."/>
            <person name="Bit A."/>
            <person name="Patnaik S."/>
            <person name="Patel N."/>
            <person name="Shah T.M."/>
            <person name="Hinsu A."/>
            <person name="Jena J.K."/>
        </authorList>
    </citation>
    <scope>NUCLEOTIDE SEQUENCE</scope>
    <source>
        <strain evidence="2">CIFAMagur01</strain>
        <tissue evidence="2">Testis</tissue>
    </source>
</reference>
<accession>A0A8J4WZA4</accession>
<feature type="coiled-coil region" evidence="1">
    <location>
        <begin position="47"/>
        <end position="78"/>
    </location>
</feature>
<sequence>MGPSPILIPTCCPLFTLLIPPGAINVSQIQECVFLLKKEIIQFKESILRESSTILQIREELQQLQKQTQTKMGQLEKNMDMP</sequence>
<keyword evidence="3" id="KW-1185">Reference proteome</keyword>
<protein>
    <submittedName>
        <fullName evidence="2">Angiomotin-like protein 2</fullName>
    </submittedName>
</protein>
<dbReference type="Proteomes" id="UP000727407">
    <property type="component" value="Unassembled WGS sequence"/>
</dbReference>
<dbReference type="AlphaFoldDB" id="A0A8J4WZA4"/>
<keyword evidence="1" id="KW-0175">Coiled coil</keyword>
<evidence type="ECO:0000256" key="1">
    <source>
        <dbReference type="SAM" id="Coils"/>
    </source>
</evidence>
<gene>
    <name evidence="2" type="primary">lysC</name>
    <name evidence="2" type="ORF">DAT39_011665</name>
</gene>
<organism evidence="2 3">
    <name type="scientific">Clarias magur</name>
    <name type="common">Asian catfish</name>
    <name type="synonym">Macropteronotus magur</name>
    <dbReference type="NCBI Taxonomy" id="1594786"/>
    <lineage>
        <taxon>Eukaryota</taxon>
        <taxon>Metazoa</taxon>
        <taxon>Chordata</taxon>
        <taxon>Craniata</taxon>
        <taxon>Vertebrata</taxon>
        <taxon>Euteleostomi</taxon>
        <taxon>Actinopterygii</taxon>
        <taxon>Neopterygii</taxon>
        <taxon>Teleostei</taxon>
        <taxon>Ostariophysi</taxon>
        <taxon>Siluriformes</taxon>
        <taxon>Clariidae</taxon>
        <taxon>Clarias</taxon>
    </lineage>
</organism>
<comment type="caution">
    <text evidence="2">The sequence shown here is derived from an EMBL/GenBank/DDBJ whole genome shotgun (WGS) entry which is preliminary data.</text>
</comment>
<name>A0A8J4WZA4_CLAMG</name>
<proteinExistence type="predicted"/>